<dbReference type="EMBL" id="FNPI01000033">
    <property type="protein sequence ID" value="SDZ68229.1"/>
    <property type="molecule type" value="Genomic_DNA"/>
</dbReference>
<proteinExistence type="predicted"/>
<keyword evidence="2" id="KW-1185">Reference proteome</keyword>
<evidence type="ECO:0000313" key="1">
    <source>
        <dbReference type="EMBL" id="SDZ68229.1"/>
    </source>
</evidence>
<protein>
    <submittedName>
        <fullName evidence="1">Toxin SpoIISA, type II toxin-antitoxin system</fullName>
    </submittedName>
</protein>
<dbReference type="OrthoDB" id="2447993at2"/>
<dbReference type="Gene3D" id="3.30.70.2720">
    <property type="match status" value="1"/>
</dbReference>
<reference evidence="2" key="1">
    <citation type="submission" date="2016-10" db="EMBL/GenBank/DDBJ databases">
        <authorList>
            <person name="Varghese N."/>
            <person name="Submissions S."/>
        </authorList>
    </citation>
    <scope>NUCLEOTIDE SEQUENCE [LARGE SCALE GENOMIC DNA]</scope>
    <source>
        <strain evidence="2">SP</strain>
    </source>
</reference>
<dbReference type="GO" id="GO:0016020">
    <property type="term" value="C:membrane"/>
    <property type="evidence" value="ECO:0007669"/>
    <property type="project" value="InterPro"/>
</dbReference>
<dbReference type="AlphaFoldDB" id="A0A1H3V2F0"/>
<dbReference type="Pfam" id="PF14171">
    <property type="entry name" value="SpoIISA_toxin"/>
    <property type="match status" value="1"/>
</dbReference>
<evidence type="ECO:0000313" key="2">
    <source>
        <dbReference type="Proteomes" id="UP000198935"/>
    </source>
</evidence>
<sequence>MLILLIVFVIIDSLFFLNLYISKLGGQELQSTITQVGVTQKELDATRRKMAHVPQILICFNFPLYNVSKDAYIDNMERLLKEYAQKESLVIDLIPFGTKKEREAFLDTMGTNKDKVRRFLRHKNSFTSSKDNLALYPFEILDYPYVVQVQTTDDKLKITEDDGNAITTLIIAYCLAIYDVKKEAESGDEE</sequence>
<name>A0A1H3V2F0_9BACI</name>
<dbReference type="InterPro" id="IPR025940">
    <property type="entry name" value="SpoIISA_toxin"/>
</dbReference>
<organism evidence="1 2">
    <name type="scientific">Evansella caseinilytica</name>
    <dbReference type="NCBI Taxonomy" id="1503961"/>
    <lineage>
        <taxon>Bacteria</taxon>
        <taxon>Bacillati</taxon>
        <taxon>Bacillota</taxon>
        <taxon>Bacilli</taxon>
        <taxon>Bacillales</taxon>
        <taxon>Bacillaceae</taxon>
        <taxon>Evansella</taxon>
    </lineage>
</organism>
<dbReference type="STRING" id="1503961.SAMN05421736_1332"/>
<accession>A0A1H3V2F0</accession>
<dbReference type="Proteomes" id="UP000198935">
    <property type="component" value="Unassembled WGS sequence"/>
</dbReference>
<gene>
    <name evidence="1" type="ORF">SAMN05421736_1332</name>
</gene>